<keyword evidence="1" id="KW-0812">Transmembrane</keyword>
<keyword evidence="3" id="KW-1185">Reference proteome</keyword>
<dbReference type="InterPro" id="IPR040256">
    <property type="entry name" value="At4g02000-like"/>
</dbReference>
<dbReference type="EMBL" id="JANQDX010000014">
    <property type="protein sequence ID" value="KAL0912358.1"/>
    <property type="molecule type" value="Genomic_DNA"/>
</dbReference>
<evidence type="ECO:0000256" key="1">
    <source>
        <dbReference type="SAM" id="Phobius"/>
    </source>
</evidence>
<reference evidence="2 3" key="1">
    <citation type="journal article" date="2024" name="Plant Biotechnol. J.">
        <title>Dendrobium thyrsiflorum genome and its molecular insights into genes involved in important horticultural traits.</title>
        <authorList>
            <person name="Chen B."/>
            <person name="Wang J.Y."/>
            <person name="Zheng P.J."/>
            <person name="Li K.L."/>
            <person name="Liang Y.M."/>
            <person name="Chen X.F."/>
            <person name="Zhang C."/>
            <person name="Zhao X."/>
            <person name="He X."/>
            <person name="Zhang G.Q."/>
            <person name="Liu Z.J."/>
            <person name="Xu Q."/>
        </authorList>
    </citation>
    <scope>NUCLEOTIDE SEQUENCE [LARGE SCALE GENOMIC DNA]</scope>
    <source>
        <strain evidence="2">GZMU011</strain>
    </source>
</reference>
<organism evidence="2 3">
    <name type="scientific">Dendrobium thyrsiflorum</name>
    <name type="common">Pinecone-like raceme dendrobium</name>
    <name type="synonym">Orchid</name>
    <dbReference type="NCBI Taxonomy" id="117978"/>
    <lineage>
        <taxon>Eukaryota</taxon>
        <taxon>Viridiplantae</taxon>
        <taxon>Streptophyta</taxon>
        <taxon>Embryophyta</taxon>
        <taxon>Tracheophyta</taxon>
        <taxon>Spermatophyta</taxon>
        <taxon>Magnoliopsida</taxon>
        <taxon>Liliopsida</taxon>
        <taxon>Asparagales</taxon>
        <taxon>Orchidaceae</taxon>
        <taxon>Epidendroideae</taxon>
        <taxon>Malaxideae</taxon>
        <taxon>Dendrobiinae</taxon>
        <taxon>Dendrobium</taxon>
    </lineage>
</organism>
<dbReference type="AlphaFoldDB" id="A0ABD0UQ98"/>
<comment type="caution">
    <text evidence="2">The sequence shown here is derived from an EMBL/GenBank/DDBJ whole genome shotgun (WGS) entry which is preliminary data.</text>
</comment>
<keyword evidence="1" id="KW-0472">Membrane</keyword>
<gene>
    <name evidence="2" type="ORF">M5K25_018324</name>
</gene>
<feature type="transmembrane region" description="Helical" evidence="1">
    <location>
        <begin position="86"/>
        <end position="109"/>
    </location>
</feature>
<dbReference type="Proteomes" id="UP001552299">
    <property type="component" value="Unassembled WGS sequence"/>
</dbReference>
<dbReference type="PANTHER" id="PTHR31286:SF180">
    <property type="entry name" value="OS10G0362600 PROTEIN"/>
    <property type="match status" value="1"/>
</dbReference>
<sequence>MTNSSSSLPSASAFPNGKSRSFKDALAGSSAGSPSLQFVQTSFKGCPTLILRAPFALTLVGKFMLRRPNLDVIRKFFANLKLSDSFHIGLWTRGIFRFILLMIWIIVGFSPGEPITLHFFNSQILFGLASIFGKPLQTDQATASISRPSVARVLVELDISKKHPDEIWLGSELNGYFQKVDFENLPIFCSHCKMHGQGLKECFRLYPHLRKEKESSK</sequence>
<proteinExistence type="predicted"/>
<keyword evidence="1" id="KW-1133">Transmembrane helix</keyword>
<name>A0ABD0UQ98_DENTH</name>
<protein>
    <submittedName>
        <fullName evidence="2">Uncharacterized protein</fullName>
    </submittedName>
</protein>
<evidence type="ECO:0000313" key="3">
    <source>
        <dbReference type="Proteomes" id="UP001552299"/>
    </source>
</evidence>
<dbReference type="PANTHER" id="PTHR31286">
    <property type="entry name" value="GLYCINE-RICH CELL WALL STRUCTURAL PROTEIN 1.8-LIKE"/>
    <property type="match status" value="1"/>
</dbReference>
<evidence type="ECO:0000313" key="2">
    <source>
        <dbReference type="EMBL" id="KAL0912358.1"/>
    </source>
</evidence>
<accession>A0ABD0UQ98</accession>